<protein>
    <submittedName>
        <fullName evidence="7">DUF1311 domain-containing protein</fullName>
    </submittedName>
</protein>
<feature type="domain" description="C-type lysozyme inhibitor" evidence="6">
    <location>
        <begin position="101"/>
        <end position="169"/>
    </location>
</feature>
<keyword evidence="8" id="KW-1185">Reference proteome</keyword>
<evidence type="ECO:0000259" key="5">
    <source>
        <dbReference type="Pfam" id="PF07007"/>
    </source>
</evidence>
<organism evidence="7 8">
    <name type="scientific">Ferrimonas aestuarii</name>
    <dbReference type="NCBI Taxonomy" id="2569539"/>
    <lineage>
        <taxon>Bacteria</taxon>
        <taxon>Pseudomonadati</taxon>
        <taxon>Pseudomonadota</taxon>
        <taxon>Gammaproteobacteria</taxon>
        <taxon>Alteromonadales</taxon>
        <taxon>Ferrimonadaceae</taxon>
        <taxon>Ferrimonas</taxon>
    </lineage>
</organism>
<dbReference type="EMBL" id="SWCJ01000001">
    <property type="protein sequence ID" value="TKB58743.1"/>
    <property type="molecule type" value="Genomic_DNA"/>
</dbReference>
<dbReference type="PANTHER" id="PTHR37549">
    <property type="entry name" value="LIPOPROTEIN LPRI"/>
    <property type="match status" value="1"/>
</dbReference>
<name>A0A4U1BSU3_9GAMM</name>
<keyword evidence="1" id="KW-0732">Signal</keyword>
<dbReference type="AlphaFoldDB" id="A0A4U1BSU3"/>
<evidence type="ECO:0000313" key="8">
    <source>
        <dbReference type="Proteomes" id="UP000305675"/>
    </source>
</evidence>
<proteinExistence type="predicted"/>
<dbReference type="Gene3D" id="1.20.1270.180">
    <property type="match status" value="1"/>
</dbReference>
<dbReference type="Pfam" id="PF09864">
    <property type="entry name" value="MliC"/>
    <property type="match status" value="1"/>
</dbReference>
<dbReference type="InterPro" id="IPR036328">
    <property type="entry name" value="MliC_sf"/>
</dbReference>
<dbReference type="InterPro" id="IPR018660">
    <property type="entry name" value="MliC"/>
</dbReference>
<feature type="domain" description="Lysozyme inhibitor LprI-like N-terminal" evidence="5">
    <location>
        <begin position="8"/>
        <end position="86"/>
    </location>
</feature>
<evidence type="ECO:0000256" key="1">
    <source>
        <dbReference type="ARBA" id="ARBA00022729"/>
    </source>
</evidence>
<reference evidence="7 8" key="1">
    <citation type="submission" date="2019-04" db="EMBL/GenBank/DDBJ databases">
        <authorList>
            <person name="Hwang J.C."/>
        </authorList>
    </citation>
    <scope>NUCLEOTIDE SEQUENCE [LARGE SCALE GENOMIC DNA]</scope>
    <source>
        <strain evidence="7 8">IMCC35002</strain>
    </source>
</reference>
<evidence type="ECO:0000256" key="3">
    <source>
        <dbReference type="ARBA" id="ARBA00023139"/>
    </source>
</evidence>
<keyword evidence="4" id="KW-0449">Lipoprotein</keyword>
<dbReference type="SUPFAM" id="SSF141488">
    <property type="entry name" value="YdhA-like"/>
    <property type="match status" value="1"/>
</dbReference>
<keyword evidence="3" id="KW-0564">Palmitate</keyword>
<evidence type="ECO:0000259" key="6">
    <source>
        <dbReference type="Pfam" id="PF09864"/>
    </source>
</evidence>
<accession>A0A4U1BSU3</accession>
<comment type="caution">
    <text evidence="7">The sequence shown here is derived from an EMBL/GenBank/DDBJ whole genome shotgun (WGS) entry which is preliminary data.</text>
</comment>
<evidence type="ECO:0000256" key="2">
    <source>
        <dbReference type="ARBA" id="ARBA00023136"/>
    </source>
</evidence>
<gene>
    <name evidence="7" type="ORF">FCL42_02375</name>
</gene>
<evidence type="ECO:0000256" key="4">
    <source>
        <dbReference type="ARBA" id="ARBA00023288"/>
    </source>
</evidence>
<keyword evidence="2" id="KW-0472">Membrane</keyword>
<sequence length="178" mass="20346">MATPSYDCSKAQGQVEERICEDTRLQELDNKLHYAYRSALAMTTAESRWYLRAYQRGWIKGRNACWKSSDLNQCIEANYRTRISELEVQGQLVKPDQEVRYLCGEQSLQVAFYNDTELSLAVIQGLSTSTEPVYAFIDPSASGAKYQGQNLVFWTKADEALLSQYGQQDQQCRVQSLE</sequence>
<dbReference type="InterPro" id="IPR009739">
    <property type="entry name" value="LprI-like_N"/>
</dbReference>
<dbReference type="OrthoDB" id="5565855at2"/>
<dbReference type="Gene3D" id="2.40.128.200">
    <property type="match status" value="1"/>
</dbReference>
<dbReference type="GO" id="GO:0005576">
    <property type="term" value="C:extracellular region"/>
    <property type="evidence" value="ECO:0007669"/>
    <property type="project" value="TreeGrafter"/>
</dbReference>
<evidence type="ECO:0000313" key="7">
    <source>
        <dbReference type="EMBL" id="TKB58743.1"/>
    </source>
</evidence>
<dbReference type="PANTHER" id="PTHR37549:SF1">
    <property type="entry name" value="LIPOPROTEIN LPRI"/>
    <property type="match status" value="1"/>
</dbReference>
<dbReference type="Proteomes" id="UP000305675">
    <property type="component" value="Unassembled WGS sequence"/>
</dbReference>
<dbReference type="Pfam" id="PF07007">
    <property type="entry name" value="LprI"/>
    <property type="match status" value="1"/>
</dbReference>
<dbReference type="InterPro" id="IPR052755">
    <property type="entry name" value="Lysozyme_Inhibitor_LprI"/>
</dbReference>